<dbReference type="Proteomes" id="UP000594468">
    <property type="component" value="Chromosome"/>
</dbReference>
<dbReference type="Gene3D" id="1.10.287.130">
    <property type="match status" value="1"/>
</dbReference>
<dbReference type="EC" id="2.7.13.3" evidence="3"/>
<evidence type="ECO:0000313" key="18">
    <source>
        <dbReference type="Proteomes" id="UP000594468"/>
    </source>
</evidence>
<dbReference type="PANTHER" id="PTHR43547:SF2">
    <property type="entry name" value="HYBRID SIGNAL TRANSDUCTION HISTIDINE KINASE C"/>
    <property type="match status" value="1"/>
</dbReference>
<keyword evidence="8" id="KW-0418">Kinase</keyword>
<dbReference type="GO" id="GO:0005886">
    <property type="term" value="C:plasma membrane"/>
    <property type="evidence" value="ECO:0007669"/>
    <property type="project" value="UniProtKB-SubCell"/>
</dbReference>
<dbReference type="PRINTS" id="PR00344">
    <property type="entry name" value="BCTRLSENSOR"/>
</dbReference>
<evidence type="ECO:0000256" key="6">
    <source>
        <dbReference type="ARBA" id="ARBA00022679"/>
    </source>
</evidence>
<keyword evidence="7" id="KW-0547">Nucleotide-binding</keyword>
<dbReference type="SUPFAM" id="SSF158472">
    <property type="entry name" value="HAMP domain-like"/>
    <property type="match status" value="1"/>
</dbReference>
<dbReference type="InterPro" id="IPR003661">
    <property type="entry name" value="HisK_dim/P_dom"/>
</dbReference>
<organism evidence="17 18">
    <name type="scientific">Phototrophicus methaneseepsis</name>
    <dbReference type="NCBI Taxonomy" id="2710758"/>
    <lineage>
        <taxon>Bacteria</taxon>
        <taxon>Bacillati</taxon>
        <taxon>Chloroflexota</taxon>
        <taxon>Candidatus Thermofontia</taxon>
        <taxon>Phototrophicales</taxon>
        <taxon>Phototrophicaceae</taxon>
        <taxon>Phototrophicus</taxon>
    </lineage>
</organism>
<evidence type="ECO:0000256" key="10">
    <source>
        <dbReference type="ARBA" id="ARBA00023012"/>
    </source>
</evidence>
<dbReference type="InterPro" id="IPR036890">
    <property type="entry name" value="HATPase_C_sf"/>
</dbReference>
<feature type="transmembrane region" description="Helical" evidence="14">
    <location>
        <begin position="74"/>
        <end position="93"/>
    </location>
</feature>
<keyword evidence="12" id="KW-0175">Coiled coil</keyword>
<dbReference type="PROSITE" id="PS50109">
    <property type="entry name" value="HIS_KIN"/>
    <property type="match status" value="1"/>
</dbReference>
<dbReference type="FunFam" id="3.30.565.10:FF:000023">
    <property type="entry name" value="PAS domain-containing sensor histidine kinase"/>
    <property type="match status" value="1"/>
</dbReference>
<feature type="coiled-coil region" evidence="12">
    <location>
        <begin position="219"/>
        <end position="253"/>
    </location>
</feature>
<dbReference type="Pfam" id="PF00672">
    <property type="entry name" value="HAMP"/>
    <property type="match status" value="1"/>
</dbReference>
<evidence type="ECO:0000256" key="13">
    <source>
        <dbReference type="SAM" id="MobiDB-lite"/>
    </source>
</evidence>
<feature type="compositionally biased region" description="Polar residues" evidence="13">
    <location>
        <begin position="481"/>
        <end position="503"/>
    </location>
</feature>
<dbReference type="CDD" id="cd00082">
    <property type="entry name" value="HisKA"/>
    <property type="match status" value="1"/>
</dbReference>
<dbReference type="InterPro" id="IPR036097">
    <property type="entry name" value="HisK_dim/P_sf"/>
</dbReference>
<keyword evidence="9" id="KW-0067">ATP-binding</keyword>
<evidence type="ECO:0000256" key="7">
    <source>
        <dbReference type="ARBA" id="ARBA00022741"/>
    </source>
</evidence>
<keyword evidence="11 14" id="KW-0472">Membrane</keyword>
<keyword evidence="4" id="KW-1003">Cell membrane</keyword>
<dbReference type="PANTHER" id="PTHR43547">
    <property type="entry name" value="TWO-COMPONENT HISTIDINE KINASE"/>
    <property type="match status" value="1"/>
</dbReference>
<comment type="subcellular location">
    <subcellularLocation>
        <location evidence="2">Cell membrane</location>
    </subcellularLocation>
</comment>
<gene>
    <name evidence="17" type="ORF">G4Y79_04860</name>
</gene>
<evidence type="ECO:0000256" key="14">
    <source>
        <dbReference type="SAM" id="Phobius"/>
    </source>
</evidence>
<keyword evidence="14" id="KW-0812">Transmembrane</keyword>
<dbReference type="InterPro" id="IPR005467">
    <property type="entry name" value="His_kinase_dom"/>
</dbReference>
<accession>A0A7S8IFQ2</accession>
<evidence type="ECO:0000256" key="8">
    <source>
        <dbReference type="ARBA" id="ARBA00022777"/>
    </source>
</evidence>
<keyword evidence="5" id="KW-0597">Phosphoprotein</keyword>
<feature type="transmembrane region" description="Helical" evidence="14">
    <location>
        <begin position="148"/>
        <end position="181"/>
    </location>
</feature>
<evidence type="ECO:0000256" key="1">
    <source>
        <dbReference type="ARBA" id="ARBA00000085"/>
    </source>
</evidence>
<feature type="transmembrane region" description="Helical" evidence="14">
    <location>
        <begin position="114"/>
        <end position="136"/>
    </location>
</feature>
<dbReference type="GO" id="GO:0005524">
    <property type="term" value="F:ATP binding"/>
    <property type="evidence" value="ECO:0007669"/>
    <property type="project" value="UniProtKB-KW"/>
</dbReference>
<feature type="domain" description="HAMP" evidence="16">
    <location>
        <begin position="186"/>
        <end position="238"/>
    </location>
</feature>
<dbReference type="InterPro" id="IPR003594">
    <property type="entry name" value="HATPase_dom"/>
</dbReference>
<feature type="transmembrane region" description="Helical" evidence="14">
    <location>
        <begin position="6"/>
        <end position="26"/>
    </location>
</feature>
<name>A0A7S8IFQ2_9CHLR</name>
<dbReference type="Gene3D" id="6.10.340.10">
    <property type="match status" value="1"/>
</dbReference>
<evidence type="ECO:0000256" key="5">
    <source>
        <dbReference type="ARBA" id="ARBA00022553"/>
    </source>
</evidence>
<comment type="catalytic activity">
    <reaction evidence="1">
        <text>ATP + protein L-histidine = ADP + protein N-phospho-L-histidine.</text>
        <dbReference type="EC" id="2.7.13.3"/>
    </reaction>
</comment>
<dbReference type="InterPro" id="IPR003660">
    <property type="entry name" value="HAMP_dom"/>
</dbReference>
<evidence type="ECO:0000256" key="12">
    <source>
        <dbReference type="SAM" id="Coils"/>
    </source>
</evidence>
<dbReference type="SUPFAM" id="SSF55874">
    <property type="entry name" value="ATPase domain of HSP90 chaperone/DNA topoisomerase II/histidine kinase"/>
    <property type="match status" value="1"/>
</dbReference>
<dbReference type="SMART" id="SM00304">
    <property type="entry name" value="HAMP"/>
    <property type="match status" value="1"/>
</dbReference>
<feature type="transmembrane region" description="Helical" evidence="14">
    <location>
        <begin position="38"/>
        <end position="59"/>
    </location>
</feature>
<dbReference type="AlphaFoldDB" id="A0A7S8IFQ2"/>
<dbReference type="Gene3D" id="3.30.565.10">
    <property type="entry name" value="Histidine kinase-like ATPase, C-terminal domain"/>
    <property type="match status" value="1"/>
</dbReference>
<dbReference type="InterPro" id="IPR004358">
    <property type="entry name" value="Sig_transdc_His_kin-like_C"/>
</dbReference>
<proteinExistence type="predicted"/>
<dbReference type="EMBL" id="CP062983">
    <property type="protein sequence ID" value="QPC83714.1"/>
    <property type="molecule type" value="Genomic_DNA"/>
</dbReference>
<dbReference type="RefSeq" id="WP_195171778.1">
    <property type="nucleotide sequence ID" value="NZ_CP062983.1"/>
</dbReference>
<dbReference type="CDD" id="cd06225">
    <property type="entry name" value="HAMP"/>
    <property type="match status" value="1"/>
</dbReference>
<keyword evidence="14" id="KW-1133">Transmembrane helix</keyword>
<dbReference type="SMART" id="SM00388">
    <property type="entry name" value="HisKA"/>
    <property type="match status" value="1"/>
</dbReference>
<evidence type="ECO:0000259" key="16">
    <source>
        <dbReference type="PROSITE" id="PS50885"/>
    </source>
</evidence>
<keyword evidence="18" id="KW-1185">Reference proteome</keyword>
<reference evidence="17 18" key="1">
    <citation type="submission" date="2020-02" db="EMBL/GenBank/DDBJ databases">
        <authorList>
            <person name="Zheng R.K."/>
            <person name="Sun C.M."/>
        </authorList>
    </citation>
    <scope>NUCLEOTIDE SEQUENCE [LARGE SCALE GENOMIC DNA]</scope>
    <source>
        <strain evidence="18">rifampicinis</strain>
    </source>
</reference>
<evidence type="ECO:0000256" key="2">
    <source>
        <dbReference type="ARBA" id="ARBA00004236"/>
    </source>
</evidence>
<dbReference type="SMART" id="SM00387">
    <property type="entry name" value="HATPase_c"/>
    <property type="match status" value="1"/>
</dbReference>
<evidence type="ECO:0000256" key="3">
    <source>
        <dbReference type="ARBA" id="ARBA00012438"/>
    </source>
</evidence>
<dbReference type="PROSITE" id="PS50885">
    <property type="entry name" value="HAMP"/>
    <property type="match status" value="1"/>
</dbReference>
<feature type="region of interest" description="Disordered" evidence="13">
    <location>
        <begin position="481"/>
        <end position="509"/>
    </location>
</feature>
<evidence type="ECO:0000256" key="4">
    <source>
        <dbReference type="ARBA" id="ARBA00022475"/>
    </source>
</evidence>
<evidence type="ECO:0000259" key="15">
    <source>
        <dbReference type="PROSITE" id="PS50109"/>
    </source>
</evidence>
<dbReference type="SUPFAM" id="SSF47384">
    <property type="entry name" value="Homodimeric domain of signal transducing histidine kinase"/>
    <property type="match status" value="1"/>
</dbReference>
<feature type="domain" description="Histidine kinase" evidence="15">
    <location>
        <begin position="260"/>
        <end position="474"/>
    </location>
</feature>
<evidence type="ECO:0000313" key="17">
    <source>
        <dbReference type="EMBL" id="QPC83714.1"/>
    </source>
</evidence>
<keyword evidence="6" id="KW-0808">Transferase</keyword>
<dbReference type="GO" id="GO:0000155">
    <property type="term" value="F:phosphorelay sensor kinase activity"/>
    <property type="evidence" value="ECO:0007669"/>
    <property type="project" value="InterPro"/>
</dbReference>
<sequence>MGQTTGTSLGASMLIMVASVLIFVFLTQLPTGRWWQRILYELLMFAGSGMLVYIGLAWMNMVGIDSMESINDQLFTFFIPLAIFSHVAIRIFARPYVVWGQMRKRRLVWDITHAQLRLVILTMVVLFALLIILQLASFNYDTQSSDYITTMITLFIAMAGFFGILTGIMLFIVIIPASFISYNTARRITQRLDELVAVTQSIRNADYDARVTVEGIDEIARLQTNFNAMMDELDTARQQLEAERDAVRQLLNSRRRLFADVSHELRTPVATIRGYLDSLNIQANTADDIEIIKRETLRLQRLIDDVFTLARADVDQLQYSIQVMDITGILEHTKQAVRKQAWQSRKVDIVLDYTPQIPLVMVDEERLEQVLYNLLRNAVRHTPPGGFIRMIVSATAAHVRIDVQDTGEGIAAADLPYIWDRFYRAAETRAHDPGGSGLGLALVKEMVEAMHGTVGVTSTVGRGSCFTIKLRRAQAQLNESTSTLSEHISGNQLPGQNSDQISMAANAEM</sequence>
<dbReference type="Pfam" id="PF00512">
    <property type="entry name" value="HisKA"/>
    <property type="match status" value="1"/>
</dbReference>
<protein>
    <recommendedName>
        <fullName evidence="3">histidine kinase</fullName>
        <ecNumber evidence="3">2.7.13.3</ecNumber>
    </recommendedName>
</protein>
<dbReference type="KEGG" id="pmet:G4Y79_04860"/>
<evidence type="ECO:0000256" key="11">
    <source>
        <dbReference type="ARBA" id="ARBA00023136"/>
    </source>
</evidence>
<evidence type="ECO:0000256" key="9">
    <source>
        <dbReference type="ARBA" id="ARBA00022840"/>
    </source>
</evidence>
<dbReference type="Pfam" id="PF02518">
    <property type="entry name" value="HATPase_c"/>
    <property type="match status" value="1"/>
</dbReference>
<keyword evidence="10" id="KW-0902">Two-component regulatory system</keyword>